<feature type="chain" id="PRO_5017077895" evidence="2">
    <location>
        <begin position="24"/>
        <end position="318"/>
    </location>
</feature>
<dbReference type="CDD" id="cd07012">
    <property type="entry name" value="PBP2_Bug_TTT"/>
    <property type="match status" value="1"/>
</dbReference>
<dbReference type="EMBL" id="UGGZ01000001">
    <property type="protein sequence ID" value="STO38662.1"/>
    <property type="molecule type" value="Genomic_DNA"/>
</dbReference>
<feature type="signal peptide" evidence="2">
    <location>
        <begin position="1"/>
        <end position="23"/>
    </location>
</feature>
<organism evidence="3 4">
    <name type="scientific">Gallibacterium anatis</name>
    <dbReference type="NCBI Taxonomy" id="750"/>
    <lineage>
        <taxon>Bacteria</taxon>
        <taxon>Pseudomonadati</taxon>
        <taxon>Pseudomonadota</taxon>
        <taxon>Gammaproteobacteria</taxon>
        <taxon>Pasteurellales</taxon>
        <taxon>Pasteurellaceae</taxon>
        <taxon>Gallibacterium</taxon>
    </lineage>
</organism>
<evidence type="ECO:0000256" key="2">
    <source>
        <dbReference type="SAM" id="SignalP"/>
    </source>
</evidence>
<dbReference type="PIRSF" id="PIRSF017082">
    <property type="entry name" value="YflP"/>
    <property type="match status" value="1"/>
</dbReference>
<gene>
    <name evidence="3" type="ORF">NCTC11413_01800</name>
</gene>
<evidence type="ECO:0000313" key="4">
    <source>
        <dbReference type="Proteomes" id="UP000254232"/>
    </source>
</evidence>
<reference evidence="3 4" key="1">
    <citation type="submission" date="2018-06" db="EMBL/GenBank/DDBJ databases">
        <authorList>
            <consortium name="Pathogen Informatics"/>
            <person name="Doyle S."/>
        </authorList>
    </citation>
    <scope>NUCLEOTIDE SEQUENCE [LARGE SCALE GENOMIC DNA]</scope>
    <source>
        <strain evidence="3 4">NCTC11413</strain>
    </source>
</reference>
<protein>
    <submittedName>
        <fullName evidence="3">Tripartite tricarboxylate transporter family receptor</fullName>
    </submittedName>
</protein>
<dbReference type="SUPFAM" id="SSF53850">
    <property type="entry name" value="Periplasmic binding protein-like II"/>
    <property type="match status" value="1"/>
</dbReference>
<dbReference type="AlphaFoldDB" id="A0A377H828"/>
<sequence length="318" mass="33989">MKKLATKTLLLCSLFSSVAVAFAAYPEKPISIIVPWGAGGNTDTIARLVAKGLQTELGVNVNVINRTGGSGVVGHDAIKRARADGYTLGVATAEIALMRHQKMTDLSYQDYTNIVRLAVVPGGIQVSKDSPYKDLNSLIDAIKQNPGKLKASGSGLNSIWHLNLLGILKSLNQPEDAVKFVPSQGASAALQELISGGIDFTTSSPGEAKSMTDAGLVKHLAITSDGKDTLYPDIPVFKDVTKTNWTLGGWNVLVGPKGLPEDVQEKLVKAMEKVYASGELQQFAHKQGFDVSALYGNDLIQFMKNEDTKFGDLLSTDK</sequence>
<proteinExistence type="inferred from homology"/>
<dbReference type="Gene3D" id="3.40.190.150">
    <property type="entry name" value="Bordetella uptake gene, domain 1"/>
    <property type="match status" value="1"/>
</dbReference>
<dbReference type="Pfam" id="PF03401">
    <property type="entry name" value="TctC"/>
    <property type="match status" value="1"/>
</dbReference>
<dbReference type="Gene3D" id="3.40.190.10">
    <property type="entry name" value="Periplasmic binding protein-like II"/>
    <property type="match status" value="1"/>
</dbReference>
<evidence type="ECO:0000313" key="3">
    <source>
        <dbReference type="EMBL" id="STO38662.1"/>
    </source>
</evidence>
<dbReference type="Proteomes" id="UP000254232">
    <property type="component" value="Unassembled WGS sequence"/>
</dbReference>
<accession>A0A377H828</accession>
<dbReference type="GeneID" id="77264225"/>
<dbReference type="InterPro" id="IPR042100">
    <property type="entry name" value="Bug_dom1"/>
</dbReference>
<dbReference type="RefSeq" id="WP_018345927.1">
    <property type="nucleotide sequence ID" value="NZ_UGGZ01000001.1"/>
</dbReference>
<name>A0A377H828_9PAST</name>
<dbReference type="PANTHER" id="PTHR42928">
    <property type="entry name" value="TRICARBOXYLATE-BINDING PROTEIN"/>
    <property type="match status" value="1"/>
</dbReference>
<comment type="similarity">
    <text evidence="1">Belongs to the UPF0065 (bug) family.</text>
</comment>
<keyword evidence="2" id="KW-0732">Signal</keyword>
<evidence type="ECO:0000256" key="1">
    <source>
        <dbReference type="ARBA" id="ARBA00006987"/>
    </source>
</evidence>
<keyword evidence="3" id="KW-0675">Receptor</keyword>
<dbReference type="InterPro" id="IPR005064">
    <property type="entry name" value="BUG"/>
</dbReference>
<dbReference type="PANTHER" id="PTHR42928:SF5">
    <property type="entry name" value="BLR1237 PROTEIN"/>
    <property type="match status" value="1"/>
</dbReference>